<dbReference type="GO" id="GO:0007059">
    <property type="term" value="P:chromosome segregation"/>
    <property type="evidence" value="ECO:0007669"/>
    <property type="project" value="InterPro"/>
</dbReference>
<gene>
    <name evidence="13" type="ORF">PAN0_009d3857</name>
</gene>
<dbReference type="EMBL" id="DF830076">
    <property type="protein sequence ID" value="GAK65639.1"/>
    <property type="molecule type" value="Genomic_DNA"/>
</dbReference>
<comment type="similarity">
    <text evidence="1 9">Belongs to the SPC25 family.</text>
</comment>
<evidence type="ECO:0000256" key="2">
    <source>
        <dbReference type="ARBA" id="ARBA00022454"/>
    </source>
</evidence>
<dbReference type="FunFam" id="3.30.457.50:FF:000005">
    <property type="entry name" value="Chromosome 9, whole genome shotgun sequence"/>
    <property type="match status" value="1"/>
</dbReference>
<dbReference type="InterPro" id="IPR013255">
    <property type="entry name" value="Spc25_C"/>
</dbReference>
<dbReference type="HOGENOM" id="CLU_1001745_0_0_1"/>
<feature type="coiled-coil region" evidence="10">
    <location>
        <begin position="193"/>
        <end position="234"/>
    </location>
</feature>
<name>A0A081CG43_PSEA2</name>
<evidence type="ECO:0000313" key="13">
    <source>
        <dbReference type="EMBL" id="GAK65639.1"/>
    </source>
</evidence>
<keyword evidence="6 10" id="KW-0175">Coiled coil</keyword>
<dbReference type="Pfam" id="PF08234">
    <property type="entry name" value="Spindle_Spc25"/>
    <property type="match status" value="1"/>
</dbReference>
<comment type="function">
    <text evidence="9">Acts as a component of the essential kinetochore-associated NDC80 complex, which is required for chromosome segregation and spindle checkpoint activity.</text>
</comment>
<evidence type="ECO:0000256" key="11">
    <source>
        <dbReference type="SAM" id="MobiDB-lite"/>
    </source>
</evidence>
<evidence type="ECO:0000259" key="12">
    <source>
        <dbReference type="Pfam" id="PF08234"/>
    </source>
</evidence>
<comment type="subunit">
    <text evidence="9">Component of the NDC80 complex.</text>
</comment>
<dbReference type="GeneID" id="26304709"/>
<evidence type="ECO:0000256" key="1">
    <source>
        <dbReference type="ARBA" id="ARBA00006379"/>
    </source>
</evidence>
<comment type="subcellular location">
    <subcellularLocation>
        <location evidence="9">Nucleus</location>
    </subcellularLocation>
    <subcellularLocation>
        <location evidence="9">Chromosome</location>
        <location evidence="9">Centromere</location>
        <location evidence="9">Kinetochore</location>
    </subcellularLocation>
</comment>
<evidence type="ECO:0000256" key="6">
    <source>
        <dbReference type="ARBA" id="ARBA00023054"/>
    </source>
</evidence>
<dbReference type="GO" id="GO:0031262">
    <property type="term" value="C:Ndc80 complex"/>
    <property type="evidence" value="ECO:0007669"/>
    <property type="project" value="InterPro"/>
</dbReference>
<evidence type="ECO:0000256" key="9">
    <source>
        <dbReference type="RuleBase" id="RU367150"/>
    </source>
</evidence>
<evidence type="ECO:0000256" key="4">
    <source>
        <dbReference type="ARBA" id="ARBA00022776"/>
    </source>
</evidence>
<dbReference type="CDD" id="cd23784">
    <property type="entry name" value="RWD_Spc25"/>
    <property type="match status" value="1"/>
</dbReference>
<feature type="region of interest" description="Disordered" evidence="11">
    <location>
        <begin position="1"/>
        <end position="33"/>
    </location>
</feature>
<evidence type="ECO:0000256" key="3">
    <source>
        <dbReference type="ARBA" id="ARBA00022618"/>
    </source>
</evidence>
<keyword evidence="9" id="KW-0539">Nucleus</keyword>
<dbReference type="GO" id="GO:0051301">
    <property type="term" value="P:cell division"/>
    <property type="evidence" value="ECO:0007669"/>
    <property type="project" value="UniProtKB-UniRule"/>
</dbReference>
<feature type="coiled-coil region" evidence="10">
    <location>
        <begin position="137"/>
        <end position="164"/>
    </location>
</feature>
<keyword evidence="4 9" id="KW-0498">Mitosis</keyword>
<keyword evidence="8 9" id="KW-0137">Centromere</keyword>
<evidence type="ECO:0000256" key="10">
    <source>
        <dbReference type="SAM" id="Coils"/>
    </source>
</evidence>
<keyword evidence="14" id="KW-1185">Reference proteome</keyword>
<evidence type="ECO:0000313" key="14">
    <source>
        <dbReference type="Proteomes" id="UP000053758"/>
    </source>
</evidence>
<keyword evidence="7 9" id="KW-0131">Cell cycle</keyword>
<dbReference type="Gene3D" id="3.30.457.50">
    <property type="entry name" value="Chromosome segregation protein Spc25"/>
    <property type="match status" value="1"/>
</dbReference>
<dbReference type="PANTHER" id="PTHR14281:SF0">
    <property type="entry name" value="KINETOCHORE PROTEIN SPC25"/>
    <property type="match status" value="1"/>
</dbReference>
<dbReference type="Proteomes" id="UP000053758">
    <property type="component" value="Unassembled WGS sequence"/>
</dbReference>
<proteinExistence type="inferred from homology"/>
<evidence type="ECO:0000256" key="5">
    <source>
        <dbReference type="ARBA" id="ARBA00022838"/>
    </source>
</evidence>
<dbReference type="RefSeq" id="XP_014656302.1">
    <property type="nucleotide sequence ID" value="XM_014800816.1"/>
</dbReference>
<keyword evidence="2 9" id="KW-0158">Chromosome</keyword>
<sequence length="344" mass="38821">MRAKPAAPTRTHSVQSDAAQPRDSSAPLGHSKGARDAFGINTFWVRMQSATWTPSSTISTLLNDAKMAAAPRPSVLATPRRPFGSVAPSNAEMRKVYADLDNNAVFDFASIVSAVKTFSTRFRAYTENAISNINDDKAEFDANRMEHRNQLRTLEREIEDAKTSQGELWDTIARERDQDADLRSRQQTLQSQKASVTQRCNELHAEIAELKQNLEKKKLAKESQREKLKEQSDKNAPELRLLESKTGCSVVPTKVGDQLKFTFNLMNADDWSQQCHFTIDVSSTKYKLTSVQPRLDSTLQESLLHELNSTRKFYTFVKKMRAALRAQVEKQRLEARDKARGGGR</sequence>
<accession>A0A081CG43</accession>
<evidence type="ECO:0000256" key="8">
    <source>
        <dbReference type="ARBA" id="ARBA00023328"/>
    </source>
</evidence>
<dbReference type="InterPro" id="IPR045143">
    <property type="entry name" value="Spc25"/>
</dbReference>
<keyword evidence="3 9" id="KW-0132">Cell division</keyword>
<evidence type="ECO:0000256" key="7">
    <source>
        <dbReference type="ARBA" id="ARBA00023306"/>
    </source>
</evidence>
<feature type="domain" description="Chromosome segregation protein Spc25 C-terminal" evidence="12">
    <location>
        <begin position="255"/>
        <end position="324"/>
    </location>
</feature>
<reference evidence="13" key="1">
    <citation type="submission" date="2014-07" db="EMBL/GenBank/DDBJ databases">
        <title>Draft genome sequence of the yeast Pseudozyma antarctica JCM 10317 known as a producer of lipase B which used in a wide range of industrial applications.</title>
        <authorList>
            <person name="Morita T."/>
            <person name="Saika A."/>
            <person name="Koike H."/>
        </authorList>
    </citation>
    <scope>NUCLEOTIDE SEQUENCE</scope>
    <source>
        <strain evidence="13">JCM 10317</strain>
    </source>
</reference>
<organism evidence="13">
    <name type="scientific">Pseudozyma antarctica</name>
    <name type="common">Yeast</name>
    <name type="synonym">Candida antarctica</name>
    <dbReference type="NCBI Taxonomy" id="84753"/>
    <lineage>
        <taxon>Eukaryota</taxon>
        <taxon>Fungi</taxon>
        <taxon>Dikarya</taxon>
        <taxon>Basidiomycota</taxon>
        <taxon>Ustilaginomycotina</taxon>
        <taxon>Ustilaginomycetes</taxon>
        <taxon>Ustilaginales</taxon>
        <taxon>Ustilaginaceae</taxon>
        <taxon>Moesziomyces</taxon>
    </lineage>
</organism>
<keyword evidence="5 9" id="KW-0995">Kinetochore</keyword>
<dbReference type="GO" id="GO:0005634">
    <property type="term" value="C:nucleus"/>
    <property type="evidence" value="ECO:0007669"/>
    <property type="project" value="UniProtKB-SubCell"/>
</dbReference>
<protein>
    <recommendedName>
        <fullName evidence="9">Kinetochore protein SPC25</fullName>
    </recommendedName>
</protein>
<dbReference type="PANTHER" id="PTHR14281">
    <property type="entry name" value="KINETOCHORE PROTEIN SPC25-RELATED"/>
    <property type="match status" value="1"/>
</dbReference>
<dbReference type="AlphaFoldDB" id="A0A081CG43"/>